<protein>
    <submittedName>
        <fullName evidence="1">Uncharacterized protein</fullName>
    </submittedName>
</protein>
<sequence>MRWNRDLLRRILLKVEALPSGGPHDLTIDDEGPQDVVDHLGLAEQQKLIHALVHRAGGRADRVVVHSLTPAGHDWLEKEDKQIDIPGAAVRAMAGGEESASDAWVNLANENGARLLTEDGQAILVEKPDGAHIDGHVVPTRTSSSGRS</sequence>
<dbReference type="AlphaFoldDB" id="A0A1V4I3W5"/>
<comment type="caution">
    <text evidence="1">The sequence shown here is derived from an EMBL/GenBank/DDBJ whole genome shotgun (WGS) entry which is preliminary data.</text>
</comment>
<dbReference type="Proteomes" id="UP000189940">
    <property type="component" value="Unassembled WGS sequence"/>
</dbReference>
<dbReference type="EMBL" id="MWPQ01000003">
    <property type="protein sequence ID" value="OPH84520.1"/>
    <property type="molecule type" value="Genomic_DNA"/>
</dbReference>
<keyword evidence="2" id="KW-1185">Reference proteome</keyword>
<evidence type="ECO:0000313" key="1">
    <source>
        <dbReference type="EMBL" id="OPH84520.1"/>
    </source>
</evidence>
<proteinExistence type="predicted"/>
<dbReference type="OrthoDB" id="6960201at2"/>
<dbReference type="Pfam" id="PF10711">
    <property type="entry name" value="DUF2513"/>
    <property type="match status" value="1"/>
</dbReference>
<name>A0A1V4I3W5_NITVU</name>
<evidence type="ECO:0000313" key="2">
    <source>
        <dbReference type="Proteomes" id="UP000189940"/>
    </source>
</evidence>
<dbReference type="RefSeq" id="WP_079445194.1">
    <property type="nucleotide sequence ID" value="NZ_MWPQ01000003.1"/>
</dbReference>
<gene>
    <name evidence="1" type="ORF">B2M20_00695</name>
</gene>
<reference evidence="1 2" key="1">
    <citation type="submission" date="2017-02" db="EMBL/GenBank/DDBJ databases">
        <title>Genome sequence of the nitrite-oxidizing bacterium Nitrobacter vulgaris strain Ab1.</title>
        <authorList>
            <person name="Mellbye B.L."/>
            <person name="Davis E.W."/>
            <person name="Spieck E."/>
            <person name="Chang J.H."/>
            <person name="Bottomley P.J."/>
            <person name="Sayavedra-Soto L.A."/>
        </authorList>
    </citation>
    <scope>NUCLEOTIDE SEQUENCE [LARGE SCALE GENOMIC DNA]</scope>
    <source>
        <strain evidence="1 2">Ab1</strain>
    </source>
</reference>
<dbReference type="InterPro" id="IPR019650">
    <property type="entry name" value="DUF2513"/>
</dbReference>
<accession>A0A1V4I3W5</accession>
<organism evidence="1 2">
    <name type="scientific">Nitrobacter vulgaris</name>
    <dbReference type="NCBI Taxonomy" id="29421"/>
    <lineage>
        <taxon>Bacteria</taxon>
        <taxon>Pseudomonadati</taxon>
        <taxon>Pseudomonadota</taxon>
        <taxon>Alphaproteobacteria</taxon>
        <taxon>Hyphomicrobiales</taxon>
        <taxon>Nitrobacteraceae</taxon>
        <taxon>Nitrobacter</taxon>
    </lineage>
</organism>